<sequence>RRLTAAAKGKQLAKATKAKSPFALSEVAMIEAEQLKLVLKRRRQQMHISQSGGLGTDEGTGSKPGVPDVPTNESEEELSWNSSDDEGADDQGKDGDDDEGDEGDESNEGEDDADEDKDSDERDDDEENHRRCQP</sequence>
<feature type="region of interest" description="Disordered" evidence="1">
    <location>
        <begin position="43"/>
        <end position="134"/>
    </location>
</feature>
<proteinExistence type="predicted"/>
<organism evidence="2">
    <name type="scientific">Tanacetum cinerariifolium</name>
    <name type="common">Dalmatian daisy</name>
    <name type="synonym">Chrysanthemum cinerariifolium</name>
    <dbReference type="NCBI Taxonomy" id="118510"/>
    <lineage>
        <taxon>Eukaryota</taxon>
        <taxon>Viridiplantae</taxon>
        <taxon>Streptophyta</taxon>
        <taxon>Embryophyta</taxon>
        <taxon>Tracheophyta</taxon>
        <taxon>Spermatophyta</taxon>
        <taxon>Magnoliopsida</taxon>
        <taxon>eudicotyledons</taxon>
        <taxon>Gunneridae</taxon>
        <taxon>Pentapetalae</taxon>
        <taxon>asterids</taxon>
        <taxon>campanulids</taxon>
        <taxon>Asterales</taxon>
        <taxon>Asteraceae</taxon>
        <taxon>Asteroideae</taxon>
        <taxon>Anthemideae</taxon>
        <taxon>Anthemidinae</taxon>
        <taxon>Tanacetum</taxon>
    </lineage>
</organism>
<evidence type="ECO:0000256" key="1">
    <source>
        <dbReference type="SAM" id="MobiDB-lite"/>
    </source>
</evidence>
<feature type="non-terminal residue" evidence="2">
    <location>
        <position position="1"/>
    </location>
</feature>
<feature type="region of interest" description="Disordered" evidence="1">
    <location>
        <begin position="1"/>
        <end position="20"/>
    </location>
</feature>
<gene>
    <name evidence="2" type="ORF">Tci_919152</name>
</gene>
<evidence type="ECO:0000313" key="2">
    <source>
        <dbReference type="EMBL" id="GFD47183.1"/>
    </source>
</evidence>
<protein>
    <submittedName>
        <fullName evidence="2">Uncharacterized protein</fullName>
    </submittedName>
</protein>
<name>A0A699WJF6_TANCI</name>
<feature type="compositionally biased region" description="Acidic residues" evidence="1">
    <location>
        <begin position="73"/>
        <end position="126"/>
    </location>
</feature>
<reference evidence="2" key="1">
    <citation type="journal article" date="2019" name="Sci. Rep.">
        <title>Draft genome of Tanacetum cinerariifolium, the natural source of mosquito coil.</title>
        <authorList>
            <person name="Yamashiro T."/>
            <person name="Shiraishi A."/>
            <person name="Satake H."/>
            <person name="Nakayama K."/>
        </authorList>
    </citation>
    <scope>NUCLEOTIDE SEQUENCE</scope>
</reference>
<accession>A0A699WJF6</accession>
<comment type="caution">
    <text evidence="2">The sequence shown here is derived from an EMBL/GenBank/DDBJ whole genome shotgun (WGS) entry which is preliminary data.</text>
</comment>
<dbReference type="AlphaFoldDB" id="A0A699WJF6"/>
<feature type="non-terminal residue" evidence="2">
    <location>
        <position position="134"/>
    </location>
</feature>
<dbReference type="EMBL" id="BKCJ011693177">
    <property type="protein sequence ID" value="GFD47183.1"/>
    <property type="molecule type" value="Genomic_DNA"/>
</dbReference>